<evidence type="ECO:0000313" key="1">
    <source>
        <dbReference type="EMBL" id="KAK1668358.1"/>
    </source>
</evidence>
<name>A0AAD8T3H5_LOLMU</name>
<sequence length="136" mass="14709">MEGERDGDLEFHVHEKVPSWAWVEALDADMQTWIQSFGDGGHVMVDQLVVPPAMEMVAPPAMDTVVAVVDEVVPAVNSEEKEEAQGVMREGEGAVLVVQAEQAELDHGEGAQVVAAVHAAAAENAKEKYEIKYNKS</sequence>
<dbReference type="Proteomes" id="UP001231189">
    <property type="component" value="Unassembled WGS sequence"/>
</dbReference>
<accession>A0AAD8T3H5</accession>
<dbReference type="EMBL" id="JAUUTY010000003">
    <property type="protein sequence ID" value="KAK1668358.1"/>
    <property type="molecule type" value="Genomic_DNA"/>
</dbReference>
<protein>
    <submittedName>
        <fullName evidence="1">Uncharacterized protein</fullName>
    </submittedName>
</protein>
<gene>
    <name evidence="1" type="ORF">QYE76_056517</name>
</gene>
<reference evidence="1" key="1">
    <citation type="submission" date="2023-07" db="EMBL/GenBank/DDBJ databases">
        <title>A chromosome-level genome assembly of Lolium multiflorum.</title>
        <authorList>
            <person name="Chen Y."/>
            <person name="Copetti D."/>
            <person name="Kolliker R."/>
            <person name="Studer B."/>
        </authorList>
    </citation>
    <scope>NUCLEOTIDE SEQUENCE</scope>
    <source>
        <strain evidence="1">02402/16</strain>
        <tissue evidence="1">Leaf</tissue>
    </source>
</reference>
<organism evidence="1 2">
    <name type="scientific">Lolium multiflorum</name>
    <name type="common">Italian ryegrass</name>
    <name type="synonym">Lolium perenne subsp. multiflorum</name>
    <dbReference type="NCBI Taxonomy" id="4521"/>
    <lineage>
        <taxon>Eukaryota</taxon>
        <taxon>Viridiplantae</taxon>
        <taxon>Streptophyta</taxon>
        <taxon>Embryophyta</taxon>
        <taxon>Tracheophyta</taxon>
        <taxon>Spermatophyta</taxon>
        <taxon>Magnoliopsida</taxon>
        <taxon>Liliopsida</taxon>
        <taxon>Poales</taxon>
        <taxon>Poaceae</taxon>
        <taxon>BOP clade</taxon>
        <taxon>Pooideae</taxon>
        <taxon>Poodae</taxon>
        <taxon>Poeae</taxon>
        <taxon>Poeae Chloroplast Group 2 (Poeae type)</taxon>
        <taxon>Loliodinae</taxon>
        <taxon>Loliinae</taxon>
        <taxon>Lolium</taxon>
    </lineage>
</organism>
<proteinExistence type="predicted"/>
<dbReference type="AlphaFoldDB" id="A0AAD8T3H5"/>
<evidence type="ECO:0000313" key="2">
    <source>
        <dbReference type="Proteomes" id="UP001231189"/>
    </source>
</evidence>
<keyword evidence="2" id="KW-1185">Reference proteome</keyword>
<comment type="caution">
    <text evidence="1">The sequence shown here is derived from an EMBL/GenBank/DDBJ whole genome shotgun (WGS) entry which is preliminary data.</text>
</comment>